<evidence type="ECO:0000256" key="4">
    <source>
        <dbReference type="SAM" id="MobiDB-lite"/>
    </source>
</evidence>
<gene>
    <name evidence="7" type="primary">PRPL15</name>
    <name evidence="7" type="ORF">FOL47_010948</name>
</gene>
<accession>A0A7J6N2A6</accession>
<feature type="compositionally biased region" description="Basic residues" evidence="4">
    <location>
        <begin position="788"/>
        <end position="809"/>
    </location>
</feature>
<dbReference type="OrthoDB" id="428288at2759"/>
<proteinExistence type="inferred from homology"/>
<dbReference type="Pfam" id="PF00828">
    <property type="entry name" value="Ribosomal_L27A"/>
    <property type="match status" value="1"/>
</dbReference>
<dbReference type="GO" id="GO:0006412">
    <property type="term" value="P:translation"/>
    <property type="evidence" value="ECO:0007669"/>
    <property type="project" value="InterPro"/>
</dbReference>
<evidence type="ECO:0000256" key="3">
    <source>
        <dbReference type="ARBA" id="ARBA00023274"/>
    </source>
</evidence>
<dbReference type="AlphaFoldDB" id="A0A7J6N2A6"/>
<evidence type="ECO:0000259" key="5">
    <source>
        <dbReference type="Pfam" id="PF00828"/>
    </source>
</evidence>
<dbReference type="Gene3D" id="1.25.40.690">
    <property type="match status" value="1"/>
</dbReference>
<evidence type="ECO:0000256" key="1">
    <source>
        <dbReference type="ARBA" id="ARBA00007320"/>
    </source>
</evidence>
<dbReference type="InterPro" id="IPR036227">
    <property type="entry name" value="Ribosomal_uL15/eL18_sf"/>
</dbReference>
<keyword evidence="2 7" id="KW-0689">Ribosomal protein</keyword>
<feature type="region of interest" description="Disordered" evidence="4">
    <location>
        <begin position="14"/>
        <end position="38"/>
    </location>
</feature>
<dbReference type="EMBL" id="JAAPAO010000009">
    <property type="protein sequence ID" value="KAF4677727.1"/>
    <property type="molecule type" value="Genomic_DNA"/>
</dbReference>
<dbReference type="Proteomes" id="UP000591131">
    <property type="component" value="Unassembled WGS sequence"/>
</dbReference>
<keyword evidence="8" id="KW-1185">Reference proteome</keyword>
<evidence type="ECO:0000313" key="7">
    <source>
        <dbReference type="EMBL" id="KAF4677727.1"/>
    </source>
</evidence>
<organism evidence="7 8">
    <name type="scientific">Perkinsus chesapeaki</name>
    <name type="common">Clam parasite</name>
    <name type="synonym">Perkinsus andrewsi</name>
    <dbReference type="NCBI Taxonomy" id="330153"/>
    <lineage>
        <taxon>Eukaryota</taxon>
        <taxon>Sar</taxon>
        <taxon>Alveolata</taxon>
        <taxon>Perkinsozoa</taxon>
        <taxon>Perkinsea</taxon>
        <taxon>Perkinsida</taxon>
        <taxon>Perkinsidae</taxon>
        <taxon>Perkinsus</taxon>
    </lineage>
</organism>
<evidence type="ECO:0000259" key="6">
    <source>
        <dbReference type="Pfam" id="PF12110"/>
    </source>
</evidence>
<feature type="domain" description="Nuclear pore complex protein NUP96 C-terminal" evidence="6">
    <location>
        <begin position="299"/>
        <end position="408"/>
    </location>
</feature>
<feature type="domain" description="Large ribosomal subunit protein uL15/eL18" evidence="5">
    <location>
        <begin position="857"/>
        <end position="932"/>
    </location>
</feature>
<sequence length="1015" mass="112275">MARFGVDALWDADMSSSDGEDEFDRSPMEGGKATRTMATGEWDKLLKGTPPSVSEGHIDARFHVLESRIKYVILLDRMKDVVLDPSTSVDGASGGISDDEDMFEGGQASVGEEEEEPATIGDPKSTKCASGEPLAIGRSQPGAFAAYKPSYYDMTTSEATTGPSLLGEWPKLRHPYLQQHLSFRPSLGPDGRMAMPVEASLNRYRMKVLPVVPAAAESIDPSFVEQCFSALTSIEASEASTPLELFDTYRSYEGAIGVPRKKSVFALLSGLREDGAVEDLRPWLSDVNTPIPVEADPLERAFHQLIATDVTGATLSLQAGGYPRLARIAAILGFDSMDWESARSEDTVAVLRQQLDQWKLDSPGHIKGAVAAVYQLLAGEVDSEEVLCRCSSWAEKFAAYYCYGVKDDGGRYSVLDTVKAVGKGRGVEWELLRVQAGLTAPEELADTLLSNSCASPEPFTAFLAFLVYSSIFDVTLSSPSAARLASVTAHWLEAAGLWQWAALVFCEYLWIPSSSIRLFVTDLVYRNLPEASDAFCRTVMGLPSGDHRGTPPQFPDKEELLPEPVAAALDALLGEDDLNSLLWSAAAPRIGLKTRDQRLTSALCYVNAGDWRGAARVMDRELLTVLEDVILGGGSAGSLISTTVGRLAFLVSGSSGIDPVKDWIQFANAVLHDDVLTSSFVAKCKACTGLGSEKEALLREAWVGISPELIVMLLVPRLSSTTRSIPLCRSLCRLFSSASSLGPEAPKPSDATEPPQLLQRFTPRPFNPRFAYTSRPFFPICAKNMRNGHGRQVQKKKKKRVRGRGKSQRGIKLQHDRGMDVDPETWDGGNRAYYNKFPKWPGAKREMSSKYQQLETLSLARLRKFIEHGRLDTRYPITQRHLFESRCVKRVRNGVRLFNYNDYPFPYKVDIEVASVDQSSIDMLKRVGGSVTVVYMERIALRAHIKPWKFEVLPRTARPNLAMVHYMEKMRARGAKVRYIKPLWLLDEEQRVRAQLREEMAEEDIARETVPEITA</sequence>
<dbReference type="PANTHER" id="PTHR12934">
    <property type="entry name" value="50S RIBOSOMAL PROTEIN L15"/>
    <property type="match status" value="1"/>
</dbReference>
<dbReference type="InterPro" id="IPR021967">
    <property type="entry name" value="Nup98_C"/>
</dbReference>
<dbReference type="InterPro" id="IPR005749">
    <property type="entry name" value="Ribosomal_uL15_bac-type"/>
</dbReference>
<dbReference type="InterPro" id="IPR021131">
    <property type="entry name" value="Ribosomal_uL15/eL18"/>
</dbReference>
<dbReference type="SUPFAM" id="SSF52080">
    <property type="entry name" value="Ribosomal proteins L15p and L18e"/>
    <property type="match status" value="1"/>
</dbReference>
<evidence type="ECO:0000256" key="2">
    <source>
        <dbReference type="ARBA" id="ARBA00022980"/>
    </source>
</evidence>
<keyword evidence="3" id="KW-0687">Ribonucleoprotein</keyword>
<evidence type="ECO:0000313" key="8">
    <source>
        <dbReference type="Proteomes" id="UP000591131"/>
    </source>
</evidence>
<feature type="region of interest" description="Disordered" evidence="4">
    <location>
        <begin position="740"/>
        <end position="765"/>
    </location>
</feature>
<protein>
    <submittedName>
        <fullName evidence="7">Ribosomal protein</fullName>
    </submittedName>
</protein>
<dbReference type="PANTHER" id="PTHR12934:SF11">
    <property type="entry name" value="LARGE RIBOSOMAL SUBUNIT PROTEIN UL15M"/>
    <property type="match status" value="1"/>
</dbReference>
<feature type="region of interest" description="Disordered" evidence="4">
    <location>
        <begin position="89"/>
        <end position="133"/>
    </location>
</feature>
<dbReference type="GO" id="GO:0005762">
    <property type="term" value="C:mitochondrial large ribosomal subunit"/>
    <property type="evidence" value="ECO:0007669"/>
    <property type="project" value="TreeGrafter"/>
</dbReference>
<name>A0A7J6N2A6_PERCH</name>
<reference evidence="7 8" key="1">
    <citation type="submission" date="2020-04" db="EMBL/GenBank/DDBJ databases">
        <title>Perkinsus chesapeaki whole genome sequence.</title>
        <authorList>
            <person name="Bogema D.R."/>
        </authorList>
    </citation>
    <scope>NUCLEOTIDE SEQUENCE [LARGE SCALE GENOMIC DNA]</scope>
    <source>
        <strain evidence="7">ATCC PRA-425</strain>
    </source>
</reference>
<dbReference type="GO" id="GO:0003735">
    <property type="term" value="F:structural constituent of ribosome"/>
    <property type="evidence" value="ECO:0007669"/>
    <property type="project" value="InterPro"/>
</dbReference>
<dbReference type="Pfam" id="PF12110">
    <property type="entry name" value="Nup96"/>
    <property type="match status" value="1"/>
</dbReference>
<feature type="region of interest" description="Disordered" evidence="4">
    <location>
        <begin position="788"/>
        <end position="813"/>
    </location>
</feature>
<comment type="similarity">
    <text evidence="1">Belongs to the universal ribosomal protein uL15 family.</text>
</comment>
<comment type="caution">
    <text evidence="7">The sequence shown here is derived from an EMBL/GenBank/DDBJ whole genome shotgun (WGS) entry which is preliminary data.</text>
</comment>